<reference evidence="1 2" key="1">
    <citation type="submission" date="2019-01" db="EMBL/GenBank/DDBJ databases">
        <title>Lactibacter flavus gen. nov., sp. nov., a novel bacterium of the family Propionibacteriaceae isolated from raw milk and dairy products.</title>
        <authorList>
            <person name="Huptas C."/>
            <person name="Wenning M."/>
            <person name="Breitenwieser F."/>
            <person name="Doll E."/>
            <person name="Von Neubeck M."/>
            <person name="Busse H.-J."/>
            <person name="Scherer S."/>
        </authorList>
    </citation>
    <scope>NUCLEOTIDE SEQUENCE [LARGE SCALE GENOMIC DNA]</scope>
    <source>
        <strain evidence="1 2">DSM 22130</strain>
    </source>
</reference>
<sequence length="300" mass="33605">MTQTVERMLPLYEGKMGLLYDHRYASFRGVGDTDIEANQERQDDSLVLPRYWVREEVVADRLVRRTWGSEAALLGHRRVARNTDERTIIASFIPFGAASYGWILSAGPDARALALLVAQYNSFALDYILRQFLSQPSIPQGTFGQLPTLPPDVFARLDPLVGNGVDWVVDRVAVLVGSGIEMHAYVRELGREYLLPVEWDQERRAACRVELDAAMFLLLGVERADVEHIMDTFPIVKRKDVAAFGSFRTKELILDVYDAMEAAIDAGRPYVSPLADLLAGEQGRGAISPYTQEESECAHE</sequence>
<accession>A0A4Q9KMW3</accession>
<name>A0A4Q9KMW3_PROTD</name>
<dbReference type="Proteomes" id="UP000291933">
    <property type="component" value="Unassembled WGS sequence"/>
</dbReference>
<comment type="caution">
    <text evidence="1">The sequence shown here is derived from an EMBL/GenBank/DDBJ whole genome shotgun (WGS) entry which is preliminary data.</text>
</comment>
<protein>
    <submittedName>
        <fullName evidence="1">Uncharacterized protein</fullName>
    </submittedName>
</protein>
<evidence type="ECO:0000313" key="2">
    <source>
        <dbReference type="Proteomes" id="UP000291933"/>
    </source>
</evidence>
<gene>
    <name evidence="1" type="ORF">ET996_02785</name>
</gene>
<proteinExistence type="predicted"/>
<organism evidence="1 2">
    <name type="scientific">Propioniciclava tarda</name>
    <dbReference type="NCBI Taxonomy" id="433330"/>
    <lineage>
        <taxon>Bacteria</taxon>
        <taxon>Bacillati</taxon>
        <taxon>Actinomycetota</taxon>
        <taxon>Actinomycetes</taxon>
        <taxon>Propionibacteriales</taxon>
        <taxon>Propionibacteriaceae</taxon>
        <taxon>Propioniciclava</taxon>
    </lineage>
</organism>
<keyword evidence="2" id="KW-1185">Reference proteome</keyword>
<dbReference type="OrthoDB" id="4280289at2"/>
<evidence type="ECO:0000313" key="1">
    <source>
        <dbReference type="EMBL" id="TBT95916.1"/>
    </source>
</evidence>
<dbReference type="AlphaFoldDB" id="A0A4Q9KMW3"/>
<dbReference type="RefSeq" id="WP_131171031.1">
    <property type="nucleotide sequence ID" value="NZ_FXTL01000002.1"/>
</dbReference>
<dbReference type="EMBL" id="SDMR01000002">
    <property type="protein sequence ID" value="TBT95916.1"/>
    <property type="molecule type" value="Genomic_DNA"/>
</dbReference>